<protein>
    <submittedName>
        <fullName evidence="1">Heme oxygenase</fullName>
    </submittedName>
</protein>
<dbReference type="InterPro" id="IPR024423">
    <property type="entry name" value="DUF3050"/>
</dbReference>
<name>A0A1V9EFS3_9BACT</name>
<dbReference type="AlphaFoldDB" id="A0A1V9EFS3"/>
<dbReference type="Gene3D" id="1.20.910.10">
    <property type="entry name" value="Heme oxygenase-like"/>
    <property type="match status" value="1"/>
</dbReference>
<organism evidence="1 2">
    <name type="scientific">Niastella populi</name>
    <dbReference type="NCBI Taxonomy" id="550983"/>
    <lineage>
        <taxon>Bacteria</taxon>
        <taxon>Pseudomonadati</taxon>
        <taxon>Bacteroidota</taxon>
        <taxon>Chitinophagia</taxon>
        <taxon>Chitinophagales</taxon>
        <taxon>Chitinophagaceae</taxon>
        <taxon>Niastella</taxon>
    </lineage>
</organism>
<keyword evidence="2" id="KW-1185">Reference proteome</keyword>
<dbReference type="InterPro" id="IPR016084">
    <property type="entry name" value="Haem_Oase-like_multi-hlx"/>
</dbReference>
<dbReference type="SUPFAM" id="SSF48613">
    <property type="entry name" value="Heme oxygenase-like"/>
    <property type="match status" value="1"/>
</dbReference>
<dbReference type="Pfam" id="PF11251">
    <property type="entry name" value="DUF3050"/>
    <property type="match status" value="1"/>
</dbReference>
<comment type="caution">
    <text evidence="1">The sequence shown here is derived from an EMBL/GenBank/DDBJ whole genome shotgun (WGS) entry which is preliminary data.</text>
</comment>
<gene>
    <name evidence="1" type="ORF">A4R26_32470</name>
</gene>
<proteinExistence type="predicted"/>
<dbReference type="Proteomes" id="UP000192276">
    <property type="component" value="Unassembled WGS sequence"/>
</dbReference>
<dbReference type="OrthoDB" id="9791270at2"/>
<dbReference type="EMBL" id="LWBP01000262">
    <property type="protein sequence ID" value="OQP44912.1"/>
    <property type="molecule type" value="Genomic_DNA"/>
</dbReference>
<reference evidence="2" key="1">
    <citation type="submission" date="2016-04" db="EMBL/GenBank/DDBJ databases">
        <authorList>
            <person name="Chen L."/>
            <person name="Zhuang W."/>
            <person name="Wang G."/>
        </authorList>
    </citation>
    <scope>NUCLEOTIDE SEQUENCE [LARGE SCALE GENOMIC DNA]</scope>
    <source>
        <strain evidence="2">208</strain>
    </source>
</reference>
<evidence type="ECO:0000313" key="1">
    <source>
        <dbReference type="EMBL" id="OQP44912.1"/>
    </source>
</evidence>
<sequence>MSDYINKMRREIEPIRQRLIQHPVYAETKTIEHLRLFMEHHVFAVWDFMSLLKALQRNLTCIDLPWIPVGDPETRYLINEIVLGEESDIDENGKRTSHFELYLRAMDKAGCNLNSINAFIRHLEGKSSIAESLSISNAPLASIDFIQNTFAVLNNSKPHVHAAVFTFGREDLIPGMFLSFVSELNKQSGDKIRTLKYYLERHIEVDGEHHSDLAYKMTEKLNGTDPEKWQEAIDEVKKALFQRIKLWDAIALAYKR</sequence>
<accession>A0A1V9EFS3</accession>
<evidence type="ECO:0000313" key="2">
    <source>
        <dbReference type="Proteomes" id="UP000192276"/>
    </source>
</evidence>
<dbReference type="RefSeq" id="WP_081171746.1">
    <property type="nucleotide sequence ID" value="NZ_LWBP01000262.1"/>
</dbReference>